<dbReference type="PROSITE" id="PS50949">
    <property type="entry name" value="HTH_GNTR"/>
    <property type="match status" value="1"/>
</dbReference>
<comment type="caution">
    <text evidence="5">The sequence shown here is derived from an EMBL/GenBank/DDBJ whole genome shotgun (WGS) entry which is preliminary data.</text>
</comment>
<dbReference type="EMBL" id="CACRYJ010000048">
    <property type="protein sequence ID" value="VZO38535.1"/>
    <property type="molecule type" value="Genomic_DNA"/>
</dbReference>
<dbReference type="Pfam" id="PF00392">
    <property type="entry name" value="GntR"/>
    <property type="match status" value="1"/>
</dbReference>
<evidence type="ECO:0000259" key="4">
    <source>
        <dbReference type="PROSITE" id="PS50949"/>
    </source>
</evidence>
<feature type="domain" description="HTH gntR-type" evidence="4">
    <location>
        <begin position="11"/>
        <end position="79"/>
    </location>
</feature>
<dbReference type="Proteomes" id="UP000419743">
    <property type="component" value="Unassembled WGS sequence"/>
</dbReference>
<keyword evidence="2" id="KW-0238">DNA-binding</keyword>
<evidence type="ECO:0000256" key="2">
    <source>
        <dbReference type="ARBA" id="ARBA00023125"/>
    </source>
</evidence>
<dbReference type="PANTHER" id="PTHR38445">
    <property type="entry name" value="HTH-TYPE TRANSCRIPTIONAL REPRESSOR YTRA"/>
    <property type="match status" value="1"/>
</dbReference>
<evidence type="ECO:0000313" key="5">
    <source>
        <dbReference type="EMBL" id="VZO38535.1"/>
    </source>
</evidence>
<evidence type="ECO:0000256" key="3">
    <source>
        <dbReference type="ARBA" id="ARBA00023163"/>
    </source>
</evidence>
<accession>A0A7M4DMC6</accession>
<dbReference type="InterPro" id="IPR000524">
    <property type="entry name" value="Tscrpt_reg_HTH_GntR"/>
</dbReference>
<dbReference type="GO" id="GO:0003700">
    <property type="term" value="F:DNA-binding transcription factor activity"/>
    <property type="evidence" value="ECO:0007669"/>
    <property type="project" value="InterPro"/>
</dbReference>
<proteinExistence type="predicted"/>
<dbReference type="RefSeq" id="WP_156741985.1">
    <property type="nucleotide sequence ID" value="NZ_CACRYJ010000048.1"/>
</dbReference>
<evidence type="ECO:0000313" key="6">
    <source>
        <dbReference type="Proteomes" id="UP000419743"/>
    </source>
</evidence>
<dbReference type="PANTHER" id="PTHR38445:SF7">
    <property type="entry name" value="GNTR-FAMILY TRANSCRIPTIONAL REGULATOR"/>
    <property type="match status" value="1"/>
</dbReference>
<reference evidence="5 6" key="1">
    <citation type="submission" date="2019-11" db="EMBL/GenBank/DDBJ databases">
        <authorList>
            <person name="Criscuolo A."/>
        </authorList>
    </citation>
    <scope>NUCLEOTIDE SEQUENCE [LARGE SCALE GENOMIC DNA]</scope>
    <source>
        <strain evidence="5">CIP111667</strain>
    </source>
</reference>
<keyword evidence="6" id="KW-1185">Reference proteome</keyword>
<dbReference type="Gene3D" id="1.10.10.10">
    <property type="entry name" value="Winged helix-like DNA-binding domain superfamily/Winged helix DNA-binding domain"/>
    <property type="match status" value="1"/>
</dbReference>
<gene>
    <name evidence="5" type="primary">ytrA_1</name>
    <name evidence="5" type="ORF">HALOF300_03297</name>
</gene>
<evidence type="ECO:0000256" key="1">
    <source>
        <dbReference type="ARBA" id="ARBA00023015"/>
    </source>
</evidence>
<dbReference type="SMART" id="SM00345">
    <property type="entry name" value="HTH_GNTR"/>
    <property type="match status" value="1"/>
</dbReference>
<dbReference type="CDD" id="cd07377">
    <property type="entry name" value="WHTH_GntR"/>
    <property type="match status" value="1"/>
</dbReference>
<dbReference type="GO" id="GO:0003677">
    <property type="term" value="F:DNA binding"/>
    <property type="evidence" value="ECO:0007669"/>
    <property type="project" value="UniProtKB-KW"/>
</dbReference>
<dbReference type="AlphaFoldDB" id="A0A7M4DMC6"/>
<keyword evidence="3" id="KW-0804">Transcription</keyword>
<sequence length="118" mass="12742">MLITVDPTSAVPLFDQIATAVRLAVVRGELGAGERLPSARELAESLDLNVHTVLHAYRTLREEGLLEVRRGRGATVSTSGGRDFRDLRAALDTLAAEGDRLGLTRQALAGLLTHEETR</sequence>
<dbReference type="InterPro" id="IPR036390">
    <property type="entry name" value="WH_DNA-bd_sf"/>
</dbReference>
<organism evidence="5 6">
    <name type="scientific">Occultella aeris</name>
    <dbReference type="NCBI Taxonomy" id="2761496"/>
    <lineage>
        <taxon>Bacteria</taxon>
        <taxon>Bacillati</taxon>
        <taxon>Actinomycetota</taxon>
        <taxon>Actinomycetes</taxon>
        <taxon>Micrococcales</taxon>
        <taxon>Ruaniaceae</taxon>
        <taxon>Occultella</taxon>
    </lineage>
</organism>
<keyword evidence="1" id="KW-0805">Transcription regulation</keyword>
<name>A0A7M4DMC6_9MICO</name>
<protein>
    <submittedName>
        <fullName evidence="5">HTH-type transcriptional repressor YtrA</fullName>
    </submittedName>
</protein>
<dbReference type="InterPro" id="IPR036388">
    <property type="entry name" value="WH-like_DNA-bd_sf"/>
</dbReference>
<dbReference type="SUPFAM" id="SSF46785">
    <property type="entry name" value="Winged helix' DNA-binding domain"/>
    <property type="match status" value="1"/>
</dbReference>